<organism evidence="1 2">
    <name type="scientific">Microbulbifer okhotskensis</name>
    <dbReference type="NCBI Taxonomy" id="2926617"/>
    <lineage>
        <taxon>Bacteria</taxon>
        <taxon>Pseudomonadati</taxon>
        <taxon>Pseudomonadota</taxon>
        <taxon>Gammaproteobacteria</taxon>
        <taxon>Cellvibrionales</taxon>
        <taxon>Microbulbiferaceae</taxon>
        <taxon>Microbulbifer</taxon>
    </lineage>
</organism>
<reference evidence="1" key="1">
    <citation type="journal article" date="2022" name="Arch. Microbiol.">
        <title>Microbulbifer okhotskensis sp. nov., isolated from a deep bottom sediment of the Okhotsk Sea.</title>
        <authorList>
            <person name="Romanenko L."/>
            <person name="Kurilenko V."/>
            <person name="Otstavnykh N."/>
            <person name="Velansky P."/>
            <person name="Isaeva M."/>
            <person name="Mikhailov V."/>
        </authorList>
    </citation>
    <scope>NUCLEOTIDE SEQUENCE</scope>
    <source>
        <strain evidence="1">OS29</strain>
    </source>
</reference>
<dbReference type="AlphaFoldDB" id="A0A9X2EQG1"/>
<proteinExistence type="predicted"/>
<keyword evidence="2" id="KW-1185">Reference proteome</keyword>
<evidence type="ECO:0008006" key="3">
    <source>
        <dbReference type="Google" id="ProtNLM"/>
    </source>
</evidence>
<evidence type="ECO:0000313" key="1">
    <source>
        <dbReference type="EMBL" id="MCO1336497.1"/>
    </source>
</evidence>
<gene>
    <name evidence="1" type="ORF">MO867_19375</name>
</gene>
<dbReference type="GO" id="GO:0006351">
    <property type="term" value="P:DNA-templated transcription"/>
    <property type="evidence" value="ECO:0007669"/>
    <property type="project" value="TreeGrafter"/>
</dbReference>
<dbReference type="Proteomes" id="UP001139028">
    <property type="component" value="Unassembled WGS sequence"/>
</dbReference>
<dbReference type="PANTHER" id="PTHR30319">
    <property type="entry name" value="PHENYLACETIC ACID REGULATOR-RELATED TRANSCRIPTIONAL REPRESSOR"/>
    <property type="match status" value="1"/>
</dbReference>
<evidence type="ECO:0000313" key="2">
    <source>
        <dbReference type="Proteomes" id="UP001139028"/>
    </source>
</evidence>
<protein>
    <recommendedName>
        <fullName evidence="3">Transcriptional regulator, PaaX family</fullName>
    </recommendedName>
</protein>
<name>A0A9X2EQG1_9GAMM</name>
<dbReference type="Gene3D" id="1.10.10.10">
    <property type="entry name" value="Winged helix-like DNA-binding domain superfamily/Winged helix DNA-binding domain"/>
    <property type="match status" value="1"/>
</dbReference>
<dbReference type="EMBL" id="JALBWM010000143">
    <property type="protein sequence ID" value="MCO1336497.1"/>
    <property type="molecule type" value="Genomic_DNA"/>
</dbReference>
<sequence>MYQFTYEPTPKNVLLDLMGVNKRHELATSQLRFISDAFDISTNNLRVTLNRLTGTDLITHDGRGVYRLTEKALAKRSFINRWQKNTFHYDKWDSRWLACHLPKGVTRTVRKKSLLVLEWYGFAAGLDHLWVRPNNLTLNHSGITVALTTLGLEEDAHCFVLQDAPDSLVSQWVHRLWDVERLDHEYGALIQSIENSLTTLASKSVNASLSETCRLGGEAIHRLAIDPLLPRAIRPQNKYQQLKNIVHKYDRVGRNIWLEQLKKLGVNA</sequence>
<accession>A0A9X2EQG1</accession>
<comment type="caution">
    <text evidence="1">The sequence shown here is derived from an EMBL/GenBank/DDBJ whole genome shotgun (WGS) entry which is preliminary data.</text>
</comment>
<dbReference type="InterPro" id="IPR036388">
    <property type="entry name" value="WH-like_DNA-bd_sf"/>
</dbReference>
<dbReference type="PANTHER" id="PTHR30319:SF1">
    <property type="entry name" value="TRANSCRIPTIONAL REPRESSOR PAAX"/>
    <property type="match status" value="1"/>
</dbReference>